<protein>
    <submittedName>
        <fullName evidence="4">Uncharacterized protein</fullName>
    </submittedName>
</protein>
<keyword evidence="1" id="KW-0472">Membrane</keyword>
<comment type="caution">
    <text evidence="4">The sequence shown here is derived from an EMBL/GenBank/DDBJ whole genome shotgun (WGS) entry which is preliminary data.</text>
</comment>
<evidence type="ECO:0000256" key="1">
    <source>
        <dbReference type="SAM" id="Phobius"/>
    </source>
</evidence>
<dbReference type="AlphaFoldDB" id="X1SBQ1"/>
<dbReference type="PROSITE" id="PS51257">
    <property type="entry name" value="PROKAR_LIPOPROTEIN"/>
    <property type="match status" value="1"/>
</dbReference>
<organism evidence="4">
    <name type="scientific">marine sediment metagenome</name>
    <dbReference type="NCBI Taxonomy" id="412755"/>
    <lineage>
        <taxon>unclassified sequences</taxon>
        <taxon>metagenomes</taxon>
        <taxon>ecological metagenomes</taxon>
    </lineage>
</organism>
<evidence type="ECO:0000313" key="3">
    <source>
        <dbReference type="EMBL" id="GAI75072.1"/>
    </source>
</evidence>
<sequence length="62" mass="6789">MASPERKEVSPVPWYGCVILIVIGAAIWGWSAACNIAGIHELGRILVYIPLGNLFSMSFRIT</sequence>
<keyword evidence="1" id="KW-1133">Transmembrane helix</keyword>
<proteinExistence type="predicted"/>
<reference evidence="4" key="1">
    <citation type="journal article" date="2014" name="Front. Microbiol.">
        <title>High frequency of phylogenetically diverse reductive dehalogenase-homologous genes in deep subseafloor sedimentary metagenomes.</title>
        <authorList>
            <person name="Kawai M."/>
            <person name="Futagami T."/>
            <person name="Toyoda A."/>
            <person name="Takaki Y."/>
            <person name="Nishi S."/>
            <person name="Hori S."/>
            <person name="Arai W."/>
            <person name="Tsubouchi T."/>
            <person name="Morono Y."/>
            <person name="Uchiyama I."/>
            <person name="Ito T."/>
            <person name="Fujiyama A."/>
            <person name="Inagaki F."/>
            <person name="Takami H."/>
        </authorList>
    </citation>
    <scope>NUCLEOTIDE SEQUENCE</scope>
    <source>
        <strain evidence="4">Expedition CK06-06</strain>
    </source>
</reference>
<evidence type="ECO:0000313" key="2">
    <source>
        <dbReference type="EMBL" id="GAI21428.1"/>
    </source>
</evidence>
<dbReference type="EMBL" id="BARV01014638">
    <property type="protein sequence ID" value="GAI21428.1"/>
    <property type="molecule type" value="Genomic_DNA"/>
</dbReference>
<gene>
    <name evidence="2" type="ORF">S06H3_25433</name>
    <name evidence="3" type="ORF">S12H4_22361</name>
    <name evidence="4" type="ORF">S12H4_22535</name>
</gene>
<feature type="transmembrane region" description="Helical" evidence="1">
    <location>
        <begin position="12"/>
        <end position="33"/>
    </location>
</feature>
<accession>X1SBQ1</accession>
<name>X1SBQ1_9ZZZZ</name>
<keyword evidence="1" id="KW-0812">Transmembrane</keyword>
<dbReference type="EMBL" id="BARW01011771">
    <property type="protein sequence ID" value="GAI76521.1"/>
    <property type="molecule type" value="Genomic_DNA"/>
</dbReference>
<evidence type="ECO:0000313" key="4">
    <source>
        <dbReference type="EMBL" id="GAI76521.1"/>
    </source>
</evidence>
<dbReference type="EMBL" id="BARW01011649">
    <property type="protein sequence ID" value="GAI75072.1"/>
    <property type="molecule type" value="Genomic_DNA"/>
</dbReference>